<dbReference type="PANTHER" id="PTHR10250:SF26">
    <property type="entry name" value="GLUTATHIONE S-TRANSFERASE 3, MITOCHONDRIAL"/>
    <property type="match status" value="1"/>
</dbReference>
<name>A0A9W8DTJ5_9FUNG</name>
<dbReference type="Proteomes" id="UP001150569">
    <property type="component" value="Unassembled WGS sequence"/>
</dbReference>
<dbReference type="PANTHER" id="PTHR10250">
    <property type="entry name" value="MICROSOMAL GLUTATHIONE S-TRANSFERASE"/>
    <property type="match status" value="1"/>
</dbReference>
<keyword evidence="7" id="KW-1185">Reference proteome</keyword>
<comment type="caution">
    <text evidence="6">The sequence shown here is derived from an EMBL/GenBank/DDBJ whole genome shotgun (WGS) entry which is preliminary data.</text>
</comment>
<dbReference type="AlphaFoldDB" id="A0A9W8DTJ5"/>
<dbReference type="GO" id="GO:0004602">
    <property type="term" value="F:glutathione peroxidase activity"/>
    <property type="evidence" value="ECO:0007669"/>
    <property type="project" value="TreeGrafter"/>
</dbReference>
<dbReference type="GO" id="GO:0005783">
    <property type="term" value="C:endoplasmic reticulum"/>
    <property type="evidence" value="ECO:0007669"/>
    <property type="project" value="TreeGrafter"/>
</dbReference>
<evidence type="ECO:0000313" key="6">
    <source>
        <dbReference type="EMBL" id="KAJ1924996.1"/>
    </source>
</evidence>
<feature type="transmembrane region" description="Helical" evidence="5">
    <location>
        <begin position="12"/>
        <end position="35"/>
    </location>
</feature>
<dbReference type="GO" id="GO:0016020">
    <property type="term" value="C:membrane"/>
    <property type="evidence" value="ECO:0007669"/>
    <property type="project" value="UniProtKB-SubCell"/>
</dbReference>
<protein>
    <recommendedName>
        <fullName evidence="8">Microsomal glutathione S-transferase 3</fullName>
    </recommendedName>
</protein>
<evidence type="ECO:0008006" key="8">
    <source>
        <dbReference type="Google" id="ProtNLM"/>
    </source>
</evidence>
<reference evidence="6" key="1">
    <citation type="submission" date="2022-07" db="EMBL/GenBank/DDBJ databases">
        <title>Phylogenomic reconstructions and comparative analyses of Kickxellomycotina fungi.</title>
        <authorList>
            <person name="Reynolds N.K."/>
            <person name="Stajich J.E."/>
            <person name="Barry K."/>
            <person name="Grigoriev I.V."/>
            <person name="Crous P."/>
            <person name="Smith M.E."/>
        </authorList>
    </citation>
    <scope>NUCLEOTIDE SEQUENCE</scope>
    <source>
        <strain evidence="6">RSA 861</strain>
    </source>
</reference>
<dbReference type="InterPro" id="IPR001129">
    <property type="entry name" value="Membr-assoc_MAPEG"/>
</dbReference>
<dbReference type="EMBL" id="JANBPT010000244">
    <property type="protein sequence ID" value="KAJ1924996.1"/>
    <property type="molecule type" value="Genomic_DNA"/>
</dbReference>
<evidence type="ECO:0000256" key="5">
    <source>
        <dbReference type="SAM" id="Phobius"/>
    </source>
</evidence>
<keyword evidence="4 5" id="KW-0472">Membrane</keyword>
<keyword evidence="3 5" id="KW-1133">Transmembrane helix</keyword>
<feature type="transmembrane region" description="Helical" evidence="5">
    <location>
        <begin position="84"/>
        <end position="104"/>
    </location>
</feature>
<feature type="transmembrane region" description="Helical" evidence="5">
    <location>
        <begin position="124"/>
        <end position="144"/>
    </location>
</feature>
<dbReference type="Pfam" id="PF01124">
    <property type="entry name" value="MAPEG"/>
    <property type="match status" value="1"/>
</dbReference>
<evidence type="ECO:0000256" key="3">
    <source>
        <dbReference type="ARBA" id="ARBA00022989"/>
    </source>
</evidence>
<organism evidence="6 7">
    <name type="scientific">Tieghemiomyces parasiticus</name>
    <dbReference type="NCBI Taxonomy" id="78921"/>
    <lineage>
        <taxon>Eukaryota</taxon>
        <taxon>Fungi</taxon>
        <taxon>Fungi incertae sedis</taxon>
        <taxon>Zoopagomycota</taxon>
        <taxon>Kickxellomycotina</taxon>
        <taxon>Dimargaritomycetes</taxon>
        <taxon>Dimargaritales</taxon>
        <taxon>Dimargaritaceae</taxon>
        <taxon>Tieghemiomyces</taxon>
    </lineage>
</organism>
<proteinExistence type="predicted"/>
<dbReference type="InterPro" id="IPR023352">
    <property type="entry name" value="MAPEG-like_dom_sf"/>
</dbReference>
<dbReference type="OrthoDB" id="410651at2759"/>
<evidence type="ECO:0000256" key="4">
    <source>
        <dbReference type="ARBA" id="ARBA00023136"/>
    </source>
</evidence>
<evidence type="ECO:0000256" key="1">
    <source>
        <dbReference type="ARBA" id="ARBA00004141"/>
    </source>
</evidence>
<evidence type="ECO:0000256" key="2">
    <source>
        <dbReference type="ARBA" id="ARBA00022692"/>
    </source>
</evidence>
<comment type="subcellular location">
    <subcellularLocation>
        <location evidence="1">Membrane</location>
        <topology evidence="1">Multi-pass membrane protein</topology>
    </subcellularLocation>
</comment>
<accession>A0A9W8DTJ5</accession>
<sequence>MPTVLTIDPNFGWSVLASLAMGVQCFVTGGSVAAARKKYKVPHPDCGAGRHASKLSDEDWEKFNVIQRCHLNYVEMISLAQSSVLLAGLFFPRVAGALGLSYLFGRFLYARGYVGGNPQARAPGFMIVLLSNVGMIGAAGYGALQLLGYL</sequence>
<evidence type="ECO:0000313" key="7">
    <source>
        <dbReference type="Proteomes" id="UP001150569"/>
    </source>
</evidence>
<dbReference type="Gene3D" id="1.20.120.550">
    <property type="entry name" value="Membrane associated eicosanoid/glutathione metabolism-like domain"/>
    <property type="match status" value="1"/>
</dbReference>
<dbReference type="InterPro" id="IPR050997">
    <property type="entry name" value="MAPEG"/>
</dbReference>
<dbReference type="SUPFAM" id="SSF161084">
    <property type="entry name" value="MAPEG domain-like"/>
    <property type="match status" value="1"/>
</dbReference>
<dbReference type="GO" id="GO:0005635">
    <property type="term" value="C:nuclear envelope"/>
    <property type="evidence" value="ECO:0007669"/>
    <property type="project" value="TreeGrafter"/>
</dbReference>
<keyword evidence="2 5" id="KW-0812">Transmembrane</keyword>
<gene>
    <name evidence="6" type="ORF">IWQ60_004856</name>
</gene>
<dbReference type="GO" id="GO:0004364">
    <property type="term" value="F:glutathione transferase activity"/>
    <property type="evidence" value="ECO:0007669"/>
    <property type="project" value="TreeGrafter"/>
</dbReference>